<evidence type="ECO:0000313" key="3">
    <source>
        <dbReference type="Proteomes" id="UP001174050"/>
    </source>
</evidence>
<reference evidence="2" key="1">
    <citation type="submission" date="2023-06" db="EMBL/GenBank/DDBJ databases">
        <title>WGS-Sequencing of Streptomyces ficellus isolate 21 collected from sand in Gara Djebilet Iron Mine in Algeria.</title>
        <authorList>
            <person name="Zegers G.P."/>
            <person name="Gomez A."/>
            <person name="Gueddou A."/>
            <person name="Zahara A.F."/>
            <person name="Worth M."/>
            <person name="Sevigny J.L."/>
            <person name="Tisa L."/>
        </authorList>
    </citation>
    <scope>NUCLEOTIDE SEQUENCE</scope>
    <source>
        <strain evidence="2">AS11</strain>
    </source>
</reference>
<proteinExistence type="predicted"/>
<keyword evidence="3" id="KW-1185">Reference proteome</keyword>
<feature type="region of interest" description="Disordered" evidence="1">
    <location>
        <begin position="153"/>
        <end position="192"/>
    </location>
</feature>
<comment type="caution">
    <text evidence="2">The sequence shown here is derived from an EMBL/GenBank/DDBJ whole genome shotgun (WGS) entry which is preliminary data.</text>
</comment>
<organism evidence="2 3">
    <name type="scientific">Streptomyces ficellus</name>
    <dbReference type="NCBI Taxonomy" id="1977088"/>
    <lineage>
        <taxon>Bacteria</taxon>
        <taxon>Bacillati</taxon>
        <taxon>Actinomycetota</taxon>
        <taxon>Actinomycetes</taxon>
        <taxon>Kitasatosporales</taxon>
        <taxon>Streptomycetaceae</taxon>
        <taxon>Streptomyces</taxon>
    </lineage>
</organism>
<accession>A0ABT7ZBQ3</accession>
<dbReference type="Proteomes" id="UP001174050">
    <property type="component" value="Unassembled WGS sequence"/>
</dbReference>
<gene>
    <name evidence="2" type="ORF">QWM81_23070</name>
</gene>
<protein>
    <recommendedName>
        <fullName evidence="4">DUF4157 domain-containing protein</fullName>
    </recommendedName>
</protein>
<feature type="compositionally biased region" description="Low complexity" evidence="1">
    <location>
        <begin position="162"/>
        <end position="176"/>
    </location>
</feature>
<evidence type="ECO:0000313" key="2">
    <source>
        <dbReference type="EMBL" id="MDN3296875.1"/>
    </source>
</evidence>
<evidence type="ECO:0008006" key="4">
    <source>
        <dbReference type="Google" id="ProtNLM"/>
    </source>
</evidence>
<name>A0ABT7ZBQ3_9ACTN</name>
<evidence type="ECO:0000256" key="1">
    <source>
        <dbReference type="SAM" id="MobiDB-lite"/>
    </source>
</evidence>
<sequence>MKTTTSTHKIPGYGSTLRTAKRLTEQAARLVNRSVPGTMCDVEVILTNERGMADLMTAADIALAGSADRRALTRAQRDAKRTARQVQGAAIPRPDGTALVLINADRHPTPAEFAVTLVHELVHVMQFSRKDVRERIVADLRDRLGIECQSRRHGATLSGRWSRTSARPTAANTSPPTSSPPPPPREPAPLAFLPCFPPPVRGQFWRFPHE</sequence>
<feature type="compositionally biased region" description="Pro residues" evidence="1">
    <location>
        <begin position="177"/>
        <end position="187"/>
    </location>
</feature>
<dbReference type="EMBL" id="JAUEPL010000040">
    <property type="protein sequence ID" value="MDN3296875.1"/>
    <property type="molecule type" value="Genomic_DNA"/>
</dbReference>
<dbReference type="RefSeq" id="WP_290114216.1">
    <property type="nucleotide sequence ID" value="NZ_JAUEPL010000040.1"/>
</dbReference>